<reference evidence="1 2" key="1">
    <citation type="submission" date="2018-06" db="EMBL/GenBank/DDBJ databases">
        <title>Genomic Encyclopedia of Archaeal and Bacterial Type Strains, Phase II (KMG-II): from individual species to whole genera.</title>
        <authorList>
            <person name="Goeker M."/>
        </authorList>
    </citation>
    <scope>NUCLEOTIDE SEQUENCE [LARGE SCALE GENOMIC DNA]</scope>
    <source>
        <strain evidence="1 2">DSM 23857</strain>
    </source>
</reference>
<sequence>MDFGYENVDRDIDVDVRSQHFLFCAYIPGMGALTRAPAGMQYLFGRANKLPTSILYHFFIDVDFRLWYREQIMFLGEHTVFKDGSFIEGSTICIDV</sequence>
<evidence type="ECO:0000313" key="2">
    <source>
        <dbReference type="Proteomes" id="UP000249547"/>
    </source>
</evidence>
<keyword evidence="2" id="KW-1185">Reference proteome</keyword>
<dbReference type="AlphaFoldDB" id="A0A327R1G0"/>
<gene>
    <name evidence="1" type="ORF">LX64_00295</name>
</gene>
<dbReference type="Proteomes" id="UP000249547">
    <property type="component" value="Unassembled WGS sequence"/>
</dbReference>
<organism evidence="1 2">
    <name type="scientific">Chitinophaga skermanii</name>
    <dbReference type="NCBI Taxonomy" id="331697"/>
    <lineage>
        <taxon>Bacteria</taxon>
        <taxon>Pseudomonadati</taxon>
        <taxon>Bacteroidota</taxon>
        <taxon>Chitinophagia</taxon>
        <taxon>Chitinophagales</taxon>
        <taxon>Chitinophagaceae</taxon>
        <taxon>Chitinophaga</taxon>
    </lineage>
</organism>
<proteinExistence type="predicted"/>
<evidence type="ECO:0000313" key="1">
    <source>
        <dbReference type="EMBL" id="RAJ10689.1"/>
    </source>
</evidence>
<comment type="caution">
    <text evidence="1">The sequence shown here is derived from an EMBL/GenBank/DDBJ whole genome shotgun (WGS) entry which is preliminary data.</text>
</comment>
<accession>A0A327R1G0</accession>
<dbReference type="EMBL" id="QLLL01000001">
    <property type="protein sequence ID" value="RAJ10689.1"/>
    <property type="molecule type" value="Genomic_DNA"/>
</dbReference>
<name>A0A327R1G0_9BACT</name>
<protein>
    <submittedName>
        <fullName evidence="1">Uncharacterized protein</fullName>
    </submittedName>
</protein>